<dbReference type="RefSeq" id="WP_354619003.1">
    <property type="nucleotide sequence ID" value="NZ_JBEWYP010000007.1"/>
</dbReference>
<dbReference type="InterPro" id="IPR013783">
    <property type="entry name" value="Ig-like_fold"/>
</dbReference>
<dbReference type="EMBL" id="JBEWYP010000007">
    <property type="protein sequence ID" value="MET7030212.1"/>
    <property type="molecule type" value="Genomic_DNA"/>
</dbReference>
<sequence>MKNIKQLITIVTVLFLAYSCDQGIDGITEVEPGIDASAPAVKIISPTEGTKIKVPQAITSVTIEIEVTDDIEVANVQVLIDDVNIGQFNDFKDYRRVLIKDLVYDKVTDGTHVLTVNATDIEGKTTVSTVTFEKEPAYTPLFAGEVLYMPFDGDYVDLVGLKAATKVGTPTFAGQSVIGANAYKGAENAYLTYPTAGLLGTEFTAAFWYKVNASPDRAGILVIGDNADDRNQGFRLFREGSGASQTIKLNVGTGNGESWNDGGVLDVAAGEWVHIAFAISATQSTVFFNGVEMRTASLSAPIDWTGCENMTIGAGGETFSYWDHLSDRSPMDELRVFNKALTAADIQNMINVTNPYTGKYDGEMFYLPFNGDNKNLFTGQEATIVGTPGFAGEGVSGSEAYAGAVDSYLTFPTDGLTTEDFSASFWYKVNAAPDRAGILVMGPPDTERPEYPTVQNLRTNGFRFFREGSPTNQIFKLNVGNGTADTWIDGGAAASLDPATAGWQHIAFTISGTKAIVYIDGVQVATADITGVDWTGCDILSIGSGAPRFSEWGHKSDASFIDELRLFNKALSPEEVLTIRNDN</sequence>
<evidence type="ECO:0000313" key="1">
    <source>
        <dbReference type="EMBL" id="MET7030212.1"/>
    </source>
</evidence>
<dbReference type="PANTHER" id="PTHR42535">
    <property type="entry name" value="OOKINETE PROTEIN, PUTATIVE-RELATED"/>
    <property type="match status" value="1"/>
</dbReference>
<protein>
    <submittedName>
        <fullName evidence="1">LamG-like jellyroll fold domain-containing protein</fullName>
    </submittedName>
</protein>
<evidence type="ECO:0000313" key="2">
    <source>
        <dbReference type="Proteomes" id="UP001549773"/>
    </source>
</evidence>
<dbReference type="Pfam" id="PF17957">
    <property type="entry name" value="Big_7"/>
    <property type="match status" value="1"/>
</dbReference>
<dbReference type="PANTHER" id="PTHR42535:SF2">
    <property type="entry name" value="CHROMOSOME UNDETERMINED SCAFFOLD_146, WHOLE GENOME SHOTGUN SEQUENCE"/>
    <property type="match status" value="1"/>
</dbReference>
<dbReference type="Proteomes" id="UP001549773">
    <property type="component" value="Unassembled WGS sequence"/>
</dbReference>
<dbReference type="Pfam" id="PF13385">
    <property type="entry name" value="Laminin_G_3"/>
    <property type="match status" value="2"/>
</dbReference>
<gene>
    <name evidence="1" type="ORF">ABXZ32_12460</name>
</gene>
<dbReference type="Gene3D" id="2.60.40.10">
    <property type="entry name" value="Immunoglobulins"/>
    <property type="match status" value="1"/>
</dbReference>
<dbReference type="Gene3D" id="2.60.120.200">
    <property type="match status" value="2"/>
</dbReference>
<organism evidence="1 2">
    <name type="scientific">Sediminicola luteus</name>
    <dbReference type="NCBI Taxonomy" id="319238"/>
    <lineage>
        <taxon>Bacteria</taxon>
        <taxon>Pseudomonadati</taxon>
        <taxon>Bacteroidota</taxon>
        <taxon>Flavobacteriia</taxon>
        <taxon>Flavobacteriales</taxon>
        <taxon>Flavobacteriaceae</taxon>
        <taxon>Sediminicola</taxon>
    </lineage>
</organism>
<keyword evidence="2" id="KW-1185">Reference proteome</keyword>
<reference evidence="1 2" key="1">
    <citation type="submission" date="2024-07" db="EMBL/GenBank/DDBJ databases">
        <title>The genome sequence of type strain Sediminicola luteus GDMCC 1.2596T.</title>
        <authorList>
            <person name="Liu Y."/>
        </authorList>
    </citation>
    <scope>NUCLEOTIDE SEQUENCE [LARGE SCALE GENOMIC DNA]</scope>
    <source>
        <strain evidence="1 2">GDMCC 1.2596</strain>
    </source>
</reference>
<name>A0ABV2TZ78_9FLAO</name>
<dbReference type="SUPFAM" id="SSF49899">
    <property type="entry name" value="Concanavalin A-like lectins/glucanases"/>
    <property type="match status" value="2"/>
</dbReference>
<comment type="caution">
    <text evidence="1">The sequence shown here is derived from an EMBL/GenBank/DDBJ whole genome shotgun (WGS) entry which is preliminary data.</text>
</comment>
<dbReference type="InterPro" id="IPR013320">
    <property type="entry name" value="ConA-like_dom_sf"/>
</dbReference>
<dbReference type="PROSITE" id="PS51257">
    <property type="entry name" value="PROKAR_LIPOPROTEIN"/>
    <property type="match status" value="1"/>
</dbReference>
<proteinExistence type="predicted"/>
<accession>A0ABV2TZ78</accession>